<gene>
    <name evidence="2" type="ORF">D1223_13035</name>
</gene>
<proteinExistence type="predicted"/>
<dbReference type="AlphaFoldDB" id="A0A399RCJ6"/>
<dbReference type="Proteomes" id="UP000266385">
    <property type="component" value="Unassembled WGS sequence"/>
</dbReference>
<protein>
    <recommendedName>
        <fullName evidence="4">Preprotein translocase subunit SecD</fullName>
    </recommendedName>
</protein>
<feature type="signal peptide" evidence="1">
    <location>
        <begin position="1"/>
        <end position="20"/>
    </location>
</feature>
<evidence type="ECO:0008006" key="4">
    <source>
        <dbReference type="Google" id="ProtNLM"/>
    </source>
</evidence>
<evidence type="ECO:0000313" key="3">
    <source>
        <dbReference type="Proteomes" id="UP000266385"/>
    </source>
</evidence>
<name>A0A399RCJ6_9PROT</name>
<sequence>MTCAGLAAFGAMGLAATAQQAPQAEPAQQQQQIPPAIVGALGGLHVAVLQDAEGGVVTVQNPQGENAVVLFLEPGAAEEAMQNPAIADMSVATIPLLQMMGSWQGPVVFEASSEEISYANGLNADDADYGAPVFFVLIDGKEAQIEAGAGPITPILLSSGDAADMAAQVSAQGVEASNVEVMPIEFGAVISQLASMQQDQGYRVFTHPDTAALIQSAQSGTEGNSQQ</sequence>
<organism evidence="2 3">
    <name type="scientific">Henriciella mobilis</name>
    <dbReference type="NCBI Taxonomy" id="2305467"/>
    <lineage>
        <taxon>Bacteria</taxon>
        <taxon>Pseudomonadati</taxon>
        <taxon>Pseudomonadota</taxon>
        <taxon>Alphaproteobacteria</taxon>
        <taxon>Hyphomonadales</taxon>
        <taxon>Hyphomonadaceae</taxon>
        <taxon>Henriciella</taxon>
    </lineage>
</organism>
<dbReference type="EMBL" id="QWFX01000013">
    <property type="protein sequence ID" value="RIJ28314.1"/>
    <property type="molecule type" value="Genomic_DNA"/>
</dbReference>
<evidence type="ECO:0000313" key="2">
    <source>
        <dbReference type="EMBL" id="RIJ28314.1"/>
    </source>
</evidence>
<keyword evidence="1" id="KW-0732">Signal</keyword>
<comment type="caution">
    <text evidence="2">The sequence shown here is derived from an EMBL/GenBank/DDBJ whole genome shotgun (WGS) entry which is preliminary data.</text>
</comment>
<reference evidence="2 3" key="1">
    <citation type="submission" date="2018-08" db="EMBL/GenBank/DDBJ databases">
        <title>Henriciella mobilis sp. nov., isolated from seawater.</title>
        <authorList>
            <person name="Cheng H."/>
            <person name="Wu Y.-H."/>
            <person name="Xu X.-W."/>
            <person name="Guo L.-L."/>
        </authorList>
    </citation>
    <scope>NUCLEOTIDE SEQUENCE [LARGE SCALE GENOMIC DNA]</scope>
    <source>
        <strain evidence="2 3">JN25</strain>
    </source>
</reference>
<keyword evidence="3" id="KW-1185">Reference proteome</keyword>
<evidence type="ECO:0000256" key="1">
    <source>
        <dbReference type="SAM" id="SignalP"/>
    </source>
</evidence>
<accession>A0A399RCJ6</accession>
<feature type="chain" id="PRO_5017263350" description="Preprotein translocase subunit SecD" evidence="1">
    <location>
        <begin position="21"/>
        <end position="227"/>
    </location>
</feature>